<protein>
    <submittedName>
        <fullName evidence="1">Uncharacterized protein</fullName>
    </submittedName>
</protein>
<accession>A0A9P5BWV8</accession>
<gene>
    <name evidence="1" type="ORF">E8E12_002128</name>
</gene>
<comment type="caution">
    <text evidence="1">The sequence shown here is derived from an EMBL/GenBank/DDBJ whole genome shotgun (WGS) entry which is preliminary data.</text>
</comment>
<organism evidence="1 2">
    <name type="scientific">Didymella heteroderae</name>
    <dbReference type="NCBI Taxonomy" id="1769908"/>
    <lineage>
        <taxon>Eukaryota</taxon>
        <taxon>Fungi</taxon>
        <taxon>Dikarya</taxon>
        <taxon>Ascomycota</taxon>
        <taxon>Pezizomycotina</taxon>
        <taxon>Dothideomycetes</taxon>
        <taxon>Pleosporomycetidae</taxon>
        <taxon>Pleosporales</taxon>
        <taxon>Pleosporineae</taxon>
        <taxon>Didymellaceae</taxon>
        <taxon>Didymella</taxon>
    </lineage>
</organism>
<evidence type="ECO:0000313" key="2">
    <source>
        <dbReference type="Proteomes" id="UP000758155"/>
    </source>
</evidence>
<proteinExistence type="predicted"/>
<dbReference type="Proteomes" id="UP000758155">
    <property type="component" value="Unassembled WGS sequence"/>
</dbReference>
<dbReference type="EMBL" id="SWKV01000082">
    <property type="protein sequence ID" value="KAF3033364.1"/>
    <property type="molecule type" value="Genomic_DNA"/>
</dbReference>
<sequence>MVHLDKHIVQRTCKQLRHANQWVCISVLITDPVDLELMYPFVNVQANWLSHMGNAPLDKRYL</sequence>
<name>A0A9P5BWV8_9PLEO</name>
<evidence type="ECO:0000313" key="1">
    <source>
        <dbReference type="EMBL" id="KAF3033364.1"/>
    </source>
</evidence>
<keyword evidence="2" id="KW-1185">Reference proteome</keyword>
<dbReference type="AlphaFoldDB" id="A0A9P5BWV8"/>
<reference evidence="1" key="1">
    <citation type="submission" date="2019-04" db="EMBL/GenBank/DDBJ databases">
        <title>Sequencing of skin fungus with MAO and IRED activity.</title>
        <authorList>
            <person name="Marsaioli A.J."/>
            <person name="Bonatto J.M.C."/>
            <person name="Reis Junior O."/>
        </authorList>
    </citation>
    <scope>NUCLEOTIDE SEQUENCE</scope>
    <source>
        <strain evidence="1">28M1</strain>
    </source>
</reference>